<accession>A0A7X0XQH1</accession>
<dbReference type="AlphaFoldDB" id="A0A7X0XQH1"/>
<dbReference type="InterPro" id="IPR025233">
    <property type="entry name" value="DUF4176"/>
</dbReference>
<gene>
    <name evidence="1" type="ORF">HCA46_06065</name>
    <name evidence="2" type="ORF">HCB35_14295</name>
</gene>
<name>A0A7X0XQH1_9LIST</name>
<dbReference type="RefSeq" id="WP_185494039.1">
    <property type="nucleotide sequence ID" value="NZ_JAARUV010000001.1"/>
</dbReference>
<dbReference type="Proteomes" id="UP000553016">
    <property type="component" value="Unassembled WGS sequence"/>
</dbReference>
<evidence type="ECO:0000313" key="1">
    <source>
        <dbReference type="EMBL" id="MBC1778402.1"/>
    </source>
</evidence>
<dbReference type="EMBL" id="JAARUV010000001">
    <property type="protein sequence ID" value="MBC1778402.1"/>
    <property type="molecule type" value="Genomic_DNA"/>
</dbReference>
<comment type="caution">
    <text evidence="1">The sequence shown here is derived from an EMBL/GenBank/DDBJ whole genome shotgun (WGS) entry which is preliminary data.</text>
</comment>
<dbReference type="EMBL" id="JAARZA010000007">
    <property type="protein sequence ID" value="MBC2241647.1"/>
    <property type="molecule type" value="Genomic_DNA"/>
</dbReference>
<dbReference type="Pfam" id="PF13780">
    <property type="entry name" value="DUF4176"/>
    <property type="match status" value="1"/>
</dbReference>
<reference evidence="3 4" key="1">
    <citation type="submission" date="2020-03" db="EMBL/GenBank/DDBJ databases">
        <title>Soil Listeria distribution.</title>
        <authorList>
            <person name="Liao J."/>
            <person name="Wiedmann M."/>
        </authorList>
    </citation>
    <scope>NUCLEOTIDE SEQUENCE [LARGE SCALE GENOMIC DNA]</scope>
    <source>
        <strain evidence="2 4">FSL L7-0149</strain>
        <strain evidence="1 3">FSL L7-1017</strain>
    </source>
</reference>
<dbReference type="Proteomes" id="UP000547643">
    <property type="component" value="Unassembled WGS sequence"/>
</dbReference>
<evidence type="ECO:0000313" key="2">
    <source>
        <dbReference type="EMBL" id="MBC2241647.1"/>
    </source>
</evidence>
<evidence type="ECO:0000313" key="3">
    <source>
        <dbReference type="Proteomes" id="UP000547643"/>
    </source>
</evidence>
<proteinExistence type="predicted"/>
<organism evidence="1 3">
    <name type="scientific">Listeria booriae</name>
    <dbReference type="NCBI Taxonomy" id="1552123"/>
    <lineage>
        <taxon>Bacteria</taxon>
        <taxon>Bacillati</taxon>
        <taxon>Bacillota</taxon>
        <taxon>Bacilli</taxon>
        <taxon>Bacillales</taxon>
        <taxon>Listeriaceae</taxon>
        <taxon>Listeria</taxon>
    </lineage>
</organism>
<evidence type="ECO:0000313" key="4">
    <source>
        <dbReference type="Proteomes" id="UP000553016"/>
    </source>
</evidence>
<sequence length="97" mass="11317">MDILKLGTVVSLKKGSQKIMIVSRFPLYNENGKKGYFDYSACFYPTGLVGPAVYFFNHEDIDEIYFEGYEDSSELDFQKKMQEEMKNNVHIKLQVEK</sequence>
<protein>
    <submittedName>
        <fullName evidence="1">DUF4176 domain-containing protein</fullName>
    </submittedName>
</protein>